<proteinExistence type="predicted"/>
<accession>A0A2H5PHG3</accession>
<evidence type="ECO:0000256" key="1">
    <source>
        <dbReference type="ARBA" id="ARBA00022723"/>
    </source>
</evidence>
<feature type="chain" id="PRO_5014174542" description="Phytocyanin domain-containing protein" evidence="4">
    <location>
        <begin position="23"/>
        <end position="239"/>
    </location>
</feature>
<dbReference type="GO" id="GO:0046872">
    <property type="term" value="F:metal ion binding"/>
    <property type="evidence" value="ECO:0007669"/>
    <property type="project" value="UniProtKB-KW"/>
</dbReference>
<evidence type="ECO:0000256" key="2">
    <source>
        <dbReference type="ARBA" id="ARBA00023008"/>
    </source>
</evidence>
<dbReference type="InterPro" id="IPR003245">
    <property type="entry name" value="Phytocyanin_dom"/>
</dbReference>
<dbReference type="PANTHER" id="PTHR33021:SF356">
    <property type="entry name" value="MAVICYANIN"/>
    <property type="match status" value="1"/>
</dbReference>
<dbReference type="EMBL" id="BDQV01000074">
    <property type="protein sequence ID" value="GAY51807.1"/>
    <property type="molecule type" value="Genomic_DNA"/>
</dbReference>
<feature type="domain" description="Phytocyanin" evidence="5">
    <location>
        <begin position="23"/>
        <end position="124"/>
    </location>
</feature>
<dbReference type="Proteomes" id="UP000236630">
    <property type="component" value="Unassembled WGS sequence"/>
</dbReference>
<keyword evidence="2" id="KW-0186">Copper</keyword>
<dbReference type="InterPro" id="IPR008972">
    <property type="entry name" value="Cupredoxin"/>
</dbReference>
<evidence type="ECO:0000313" key="6">
    <source>
        <dbReference type="EMBL" id="GAY51807.1"/>
    </source>
</evidence>
<dbReference type="Pfam" id="PF02298">
    <property type="entry name" value="Cu_bind_like"/>
    <property type="match status" value="1"/>
</dbReference>
<dbReference type="CDD" id="cd11014">
    <property type="entry name" value="Mavicyanin"/>
    <property type="match status" value="1"/>
</dbReference>
<evidence type="ECO:0000313" key="7">
    <source>
        <dbReference type="Proteomes" id="UP000236630"/>
    </source>
</evidence>
<keyword evidence="4" id="KW-0732">Signal</keyword>
<dbReference type="GO" id="GO:0005886">
    <property type="term" value="C:plasma membrane"/>
    <property type="evidence" value="ECO:0007669"/>
    <property type="project" value="TreeGrafter"/>
</dbReference>
<comment type="caution">
    <text evidence="6">The sequence shown here is derived from an EMBL/GenBank/DDBJ whole genome shotgun (WGS) entry which is preliminary data.</text>
</comment>
<evidence type="ECO:0000256" key="3">
    <source>
        <dbReference type="ARBA" id="ARBA00023180"/>
    </source>
</evidence>
<dbReference type="Gene3D" id="2.60.40.420">
    <property type="entry name" value="Cupredoxins - blue copper proteins"/>
    <property type="match status" value="1"/>
</dbReference>
<keyword evidence="1" id="KW-0479">Metal-binding</keyword>
<dbReference type="AlphaFoldDB" id="A0A2H5PHG3"/>
<dbReference type="PANTHER" id="PTHR33021">
    <property type="entry name" value="BLUE COPPER PROTEIN"/>
    <property type="match status" value="1"/>
</dbReference>
<dbReference type="InterPro" id="IPR039391">
    <property type="entry name" value="Phytocyanin-like"/>
</dbReference>
<gene>
    <name evidence="6" type="ORF">CUMW_137070</name>
</gene>
<dbReference type="PROSITE" id="PS51485">
    <property type="entry name" value="PHYTOCYANIN"/>
    <property type="match status" value="1"/>
</dbReference>
<organism evidence="6 7">
    <name type="scientific">Citrus unshiu</name>
    <name type="common">Satsuma mandarin</name>
    <name type="synonym">Citrus nobilis var. unshiu</name>
    <dbReference type="NCBI Taxonomy" id="55188"/>
    <lineage>
        <taxon>Eukaryota</taxon>
        <taxon>Viridiplantae</taxon>
        <taxon>Streptophyta</taxon>
        <taxon>Embryophyta</taxon>
        <taxon>Tracheophyta</taxon>
        <taxon>Spermatophyta</taxon>
        <taxon>Magnoliopsida</taxon>
        <taxon>eudicotyledons</taxon>
        <taxon>Gunneridae</taxon>
        <taxon>Pentapetalae</taxon>
        <taxon>rosids</taxon>
        <taxon>malvids</taxon>
        <taxon>Sapindales</taxon>
        <taxon>Rutaceae</taxon>
        <taxon>Aurantioideae</taxon>
        <taxon>Citrus</taxon>
    </lineage>
</organism>
<dbReference type="FunFam" id="2.60.40.420:FF:000003">
    <property type="entry name" value="Blue copper"/>
    <property type="match status" value="1"/>
</dbReference>
<dbReference type="STRING" id="55188.A0A2H5PHG3"/>
<feature type="signal peptide" evidence="4">
    <location>
        <begin position="1"/>
        <end position="22"/>
    </location>
</feature>
<keyword evidence="3" id="KW-0325">Glycoprotein</keyword>
<protein>
    <recommendedName>
        <fullName evidence="5">Phytocyanin domain-containing protein</fullName>
    </recommendedName>
</protein>
<sequence>MALTKKILAFLLMATLVGVSLGAVHKVGDSAGWTTLGNIDYNQWASSKNFHVGDTIVFEYNNQFHNVKQVTFQDFQSCNGASPIATFTSGSDSITLKRPGHYYFLCGVLGHCEAGQTLDIMVTPACLRPSASPLSAPNYSSSPSSSGSAYSPAPLSPAPLPNPYQGSASSLQALSIFSVKPWFLKSLFMPNKRDLMDARVCFLFLVDDLLPFVSSASSPAAADLEVEANAASQSFSCNI</sequence>
<evidence type="ECO:0000256" key="4">
    <source>
        <dbReference type="SAM" id="SignalP"/>
    </source>
</evidence>
<dbReference type="SUPFAM" id="SSF49503">
    <property type="entry name" value="Cupredoxins"/>
    <property type="match status" value="1"/>
</dbReference>
<reference evidence="6 7" key="1">
    <citation type="journal article" date="2017" name="Front. Genet.">
        <title>Draft sequencing of the heterozygous diploid genome of Satsuma (Citrus unshiu Marc.) using a hybrid assembly approach.</title>
        <authorList>
            <person name="Shimizu T."/>
            <person name="Tanizawa Y."/>
            <person name="Mochizuki T."/>
            <person name="Nagasaki H."/>
            <person name="Yoshioka T."/>
            <person name="Toyoda A."/>
            <person name="Fujiyama A."/>
            <person name="Kaminuma E."/>
            <person name="Nakamura Y."/>
        </authorList>
    </citation>
    <scope>NUCLEOTIDE SEQUENCE [LARGE SCALE GENOMIC DNA]</scope>
    <source>
        <strain evidence="7">cv. Miyagawa wase</strain>
    </source>
</reference>
<keyword evidence="7" id="KW-1185">Reference proteome</keyword>
<evidence type="ECO:0000259" key="5">
    <source>
        <dbReference type="PROSITE" id="PS51485"/>
    </source>
</evidence>
<name>A0A2H5PHG3_CITUN</name>
<dbReference type="InterPro" id="IPR041845">
    <property type="entry name" value="Mavicyanin"/>
</dbReference>
<dbReference type="GO" id="GO:0009055">
    <property type="term" value="F:electron transfer activity"/>
    <property type="evidence" value="ECO:0007669"/>
    <property type="project" value="InterPro"/>
</dbReference>